<reference evidence="1 2" key="1">
    <citation type="journal article" date="2019" name="Int. J. Syst. Evol. Microbiol.">
        <title>The Global Catalogue of Microorganisms (GCM) 10K type strain sequencing project: providing services to taxonomists for standard genome sequencing and annotation.</title>
        <authorList>
            <consortium name="The Broad Institute Genomics Platform"/>
            <consortium name="The Broad Institute Genome Sequencing Center for Infectious Disease"/>
            <person name="Wu L."/>
            <person name="Ma J."/>
        </authorList>
    </citation>
    <scope>NUCLEOTIDE SEQUENCE [LARGE SCALE GENOMIC DNA]</scope>
    <source>
        <strain evidence="1 2">JCM 16328</strain>
    </source>
</reference>
<name>A0AAV3TDE2_9EURY</name>
<accession>A0AAV3TDE2</accession>
<dbReference type="EMBL" id="BAAADV010000007">
    <property type="protein sequence ID" value="GAA0679071.1"/>
    <property type="molecule type" value="Genomic_DNA"/>
</dbReference>
<evidence type="ECO:0000313" key="2">
    <source>
        <dbReference type="Proteomes" id="UP001500420"/>
    </source>
</evidence>
<dbReference type="Gene3D" id="3.30.870.10">
    <property type="entry name" value="Endonuclease Chain A"/>
    <property type="match status" value="1"/>
</dbReference>
<proteinExistence type="predicted"/>
<dbReference type="RefSeq" id="WP_343774813.1">
    <property type="nucleotide sequence ID" value="NZ_BAAADV010000007.1"/>
</dbReference>
<comment type="caution">
    <text evidence="1">The sequence shown here is derived from an EMBL/GenBank/DDBJ whole genome shotgun (WGS) entry which is preliminary data.</text>
</comment>
<gene>
    <name evidence="1" type="ORF">GCM10009020_29410</name>
</gene>
<organism evidence="1 2">
    <name type="scientific">Natronoarchaeum mannanilyticum</name>
    <dbReference type="NCBI Taxonomy" id="926360"/>
    <lineage>
        <taxon>Archaea</taxon>
        <taxon>Methanobacteriati</taxon>
        <taxon>Methanobacteriota</taxon>
        <taxon>Stenosarchaea group</taxon>
        <taxon>Halobacteria</taxon>
        <taxon>Halobacteriales</taxon>
        <taxon>Natronoarchaeaceae</taxon>
    </lineage>
</organism>
<dbReference type="AlphaFoldDB" id="A0AAV3TDE2"/>
<sequence length="975" mass="108123">MSKQPFPIDDVGSQIKETVTDEANSFEHALITTYTVTPGYLDWFDGLDTLVCAPSDAAEEIHLSESVDTAPHSDITILERDIHGKCVVVWGPERIVAWVGSFNLSHAGLFMNVEWASRFEGTVTEQFGVADFQAGRLGETLTTNDRITQLLDTVQSLAYGTPSESVDDALRRWPAEPIVVHSGPGDSLRRSVAQCLTGTTGDVTLSYFTPNVNKTGVKALASLAASGPNEQPAVELYGAQPSAVIDTTQPTFGSFVGTEDVRELEAQLDDFVLRTRLPGDDGETLPSGSQIRGGLAHLKALVVSETIDGDEVIRDVLLTSANLTSNAWEENGGNIEYGIWLRDPDRIKTVGSFFLESLAECYGRADEQTLTDIDERMAAGSGGLLPYTQRTLEDFVTAQLGVSGTDLQAAWLDDDVLFDIEQCRWYLRDIVTGELDTKDAVYEPKTGRIQSPTGENTDNLCIEALELQVTTPLETPVYELSSSQLNDLERGALDTPIEDWDRILLDGVAYSTDGALPTDPLKAAESAYLYRCHNRSLTRTLSLNANHLRAAGFDDPHLPETAITDATPTTQNIDALGQLPCVEVTFGSGISPPAGCIDFESPTTAVQPVGWLETEHGRQYLFEPATESRSLTVSLGQPFDKHYPEESHDCSLPGLDTPSANAATTKLQQIGDIRPRYSLARMSVPNIPDVNIDVDPFIHEDASVQIDIDDSTLDVDVTTRAYEVHRESYFYTPPTRYEHTESFTPPAPYSRLTVQGLISVQTELGQLWLYTDKATIDVQKRLITSLHASADEIPTALPFDELDQDQAIMWLGFDFMDLTVENVEFSVLEDLVFECWRDETKLEQSRPIRALIEPPEYHAIPLFQSIIDESATYRIVVRPATRGTKYAWSASEYEISLRRRDEDTFVLTIDGNSRRSFEIHEDTDAPSPMIHVDRLSNVRLGEELPYHPYLDDSDTMRPETLRQTDETVLRFVERQ</sequence>
<protein>
    <recommendedName>
        <fullName evidence="3">PLD phosphodiesterase domain-containing protein</fullName>
    </recommendedName>
</protein>
<keyword evidence="2" id="KW-1185">Reference proteome</keyword>
<dbReference type="Proteomes" id="UP001500420">
    <property type="component" value="Unassembled WGS sequence"/>
</dbReference>
<evidence type="ECO:0008006" key="3">
    <source>
        <dbReference type="Google" id="ProtNLM"/>
    </source>
</evidence>
<evidence type="ECO:0000313" key="1">
    <source>
        <dbReference type="EMBL" id="GAA0679071.1"/>
    </source>
</evidence>